<reference evidence="1" key="1">
    <citation type="submission" date="2018-05" db="EMBL/GenBank/DDBJ databases">
        <authorList>
            <person name="Lanie J.A."/>
            <person name="Ng W.-L."/>
            <person name="Kazmierczak K.M."/>
            <person name="Andrzejewski T.M."/>
            <person name="Davidsen T.M."/>
            <person name="Wayne K.J."/>
            <person name="Tettelin H."/>
            <person name="Glass J.I."/>
            <person name="Rusch D."/>
            <person name="Podicherti R."/>
            <person name="Tsui H.-C.T."/>
            <person name="Winkler M.E."/>
        </authorList>
    </citation>
    <scope>NUCLEOTIDE SEQUENCE</scope>
</reference>
<gene>
    <name evidence="1" type="ORF">METZ01_LOCUS471157</name>
</gene>
<feature type="non-terminal residue" evidence="1">
    <location>
        <position position="1"/>
    </location>
</feature>
<dbReference type="EMBL" id="UINC01199736">
    <property type="protein sequence ID" value="SVE18303.1"/>
    <property type="molecule type" value="Genomic_DNA"/>
</dbReference>
<name>A0A383BEQ4_9ZZZZ</name>
<evidence type="ECO:0000313" key="1">
    <source>
        <dbReference type="EMBL" id="SVE18303.1"/>
    </source>
</evidence>
<feature type="non-terminal residue" evidence="1">
    <location>
        <position position="78"/>
    </location>
</feature>
<dbReference type="AlphaFoldDB" id="A0A383BEQ4"/>
<protein>
    <recommendedName>
        <fullName evidence="2">Glycosyltransferase subfamily 4-like N-terminal domain-containing protein</fullName>
    </recommendedName>
</protein>
<sequence length="78" mass="8886">LKLSEKNLNQVLLLCSEFPPGPGGIGNHAWNLAKNLNNMVSVDVLTISDYADIKECESFDKKEKFNIYRFKRFPISII</sequence>
<organism evidence="1">
    <name type="scientific">marine metagenome</name>
    <dbReference type="NCBI Taxonomy" id="408172"/>
    <lineage>
        <taxon>unclassified sequences</taxon>
        <taxon>metagenomes</taxon>
        <taxon>ecological metagenomes</taxon>
    </lineage>
</organism>
<dbReference type="Gene3D" id="3.40.50.2000">
    <property type="entry name" value="Glycogen Phosphorylase B"/>
    <property type="match status" value="1"/>
</dbReference>
<accession>A0A383BEQ4</accession>
<evidence type="ECO:0008006" key="2">
    <source>
        <dbReference type="Google" id="ProtNLM"/>
    </source>
</evidence>
<proteinExistence type="predicted"/>